<dbReference type="Proteomes" id="UP000002440">
    <property type="component" value="Chromosome"/>
</dbReference>
<feature type="signal peptide" evidence="14">
    <location>
        <begin position="1"/>
        <end position="27"/>
    </location>
</feature>
<comment type="subcellular location">
    <subcellularLocation>
        <location evidence="1">Cell outer membrane</location>
        <topology evidence="1">Lipid-anchor</topology>
    </subcellularLocation>
</comment>
<evidence type="ECO:0000256" key="6">
    <source>
        <dbReference type="ARBA" id="ARBA00022729"/>
    </source>
</evidence>
<reference evidence="15 16" key="1">
    <citation type="submission" date="2006-03" db="EMBL/GenBank/DDBJ databases">
        <title>Complete sequence of Methylobacillus flagellatus KT.</title>
        <authorList>
            <consortium name="US DOE Joint Genome Institute"/>
            <person name="Copeland A."/>
            <person name="Lucas S."/>
            <person name="Lapidus A."/>
            <person name="Barry K."/>
            <person name="Detter J.C."/>
            <person name="Glavina del Rio T."/>
            <person name="Hammon N."/>
            <person name="Israni S."/>
            <person name="Dalin E."/>
            <person name="Tice H."/>
            <person name="Pitluck S."/>
            <person name="Brettin T."/>
            <person name="Bruce D."/>
            <person name="Han C."/>
            <person name="Tapia R."/>
            <person name="Saunders E."/>
            <person name="Gilna P."/>
            <person name="Schmutz J."/>
            <person name="Larimer F."/>
            <person name="Land M."/>
            <person name="Kyrpides N."/>
            <person name="Anderson I."/>
            <person name="Richardson P."/>
        </authorList>
    </citation>
    <scope>NUCLEOTIDE SEQUENCE [LARGE SCALE GENOMIC DNA]</scope>
    <source>
        <strain evidence="16">KT / ATCC 51484 / DSM 6875</strain>
    </source>
</reference>
<keyword evidence="11 13" id="KW-0998">Cell outer membrane</keyword>
<evidence type="ECO:0000256" key="9">
    <source>
        <dbReference type="ARBA" id="ARBA00023139"/>
    </source>
</evidence>
<dbReference type="GO" id="GO:0009279">
    <property type="term" value="C:cell outer membrane"/>
    <property type="evidence" value="ECO:0007669"/>
    <property type="project" value="UniProtKB-SubCell"/>
</dbReference>
<keyword evidence="16" id="KW-1185">Reference proteome</keyword>
<dbReference type="Gene3D" id="2.50.20.10">
    <property type="entry name" value="Lipoprotein localisation LolA/LolB/LppX"/>
    <property type="match status" value="1"/>
</dbReference>
<comment type="subunit">
    <text evidence="3 13">Monomer.</text>
</comment>
<dbReference type="STRING" id="265072.Mfla_0680"/>
<dbReference type="AlphaFoldDB" id="Q1H3I9"/>
<evidence type="ECO:0000313" key="15">
    <source>
        <dbReference type="EMBL" id="ABE48948.1"/>
    </source>
</evidence>
<gene>
    <name evidence="13" type="primary">lolB</name>
    <name evidence="15" type="ordered locus">Mfla_0680</name>
</gene>
<keyword evidence="10 13" id="KW-0143">Chaperone</keyword>
<evidence type="ECO:0000256" key="4">
    <source>
        <dbReference type="ARBA" id="ARBA00016202"/>
    </source>
</evidence>
<dbReference type="OrthoDB" id="9797618at2"/>
<accession>Q1H3I9</accession>
<comment type="similarity">
    <text evidence="2 13">Belongs to the LolB family.</text>
</comment>
<name>Q1H3I9_METFK</name>
<keyword evidence="9" id="KW-0564">Palmitate</keyword>
<keyword evidence="5 13" id="KW-0813">Transport</keyword>
<comment type="function">
    <text evidence="13">Plays a critical role in the incorporation of lipoproteins in the outer membrane after they are released by the LolA protein.</text>
</comment>
<dbReference type="HAMAP" id="MF_00233">
    <property type="entry name" value="LolB"/>
    <property type="match status" value="1"/>
</dbReference>
<dbReference type="InterPro" id="IPR029046">
    <property type="entry name" value="LolA/LolB/LppX"/>
</dbReference>
<evidence type="ECO:0000256" key="11">
    <source>
        <dbReference type="ARBA" id="ARBA00023237"/>
    </source>
</evidence>
<dbReference type="GO" id="GO:0044874">
    <property type="term" value="P:lipoprotein localization to outer membrane"/>
    <property type="evidence" value="ECO:0007669"/>
    <property type="project" value="UniProtKB-UniRule"/>
</dbReference>
<evidence type="ECO:0000256" key="8">
    <source>
        <dbReference type="ARBA" id="ARBA00023136"/>
    </source>
</evidence>
<keyword evidence="12 15" id="KW-0449">Lipoprotein</keyword>
<dbReference type="NCBIfam" id="TIGR00548">
    <property type="entry name" value="lolB"/>
    <property type="match status" value="1"/>
</dbReference>
<keyword evidence="6 14" id="KW-0732">Signal</keyword>
<evidence type="ECO:0000256" key="2">
    <source>
        <dbReference type="ARBA" id="ARBA00009696"/>
    </source>
</evidence>
<feature type="chain" id="PRO_5004189633" description="Outer-membrane lipoprotein LolB" evidence="14">
    <location>
        <begin position="28"/>
        <end position="200"/>
    </location>
</feature>
<evidence type="ECO:0000313" key="16">
    <source>
        <dbReference type="Proteomes" id="UP000002440"/>
    </source>
</evidence>
<dbReference type="KEGG" id="mfa:Mfla_0680"/>
<evidence type="ECO:0000256" key="10">
    <source>
        <dbReference type="ARBA" id="ARBA00023186"/>
    </source>
</evidence>
<sequence>MQALARWLLLGTILAVPGCASIPPATAPSTPETHRQHLATLAKIDQFGLKGRIGVQTETKGFSGSTQWQHTPLQDEIALFSPLGSQVAAIHRTSGSLSLVTSDNKHFEAADAETLTEQNLGWRLPMNGLADWVLGRPGKAPIETVQWDDAGRLVKLRQDGWDIEYGQYTAIGHYQLPTRLTLRHASKLTLKLIVQQWQLP</sequence>
<protein>
    <recommendedName>
        <fullName evidence="4 13">Outer-membrane lipoprotein LolB</fullName>
    </recommendedName>
</protein>
<organism evidence="15 16">
    <name type="scientific">Methylobacillus flagellatus (strain ATCC 51484 / DSM 6875 / VKM B-1610 / KT)</name>
    <dbReference type="NCBI Taxonomy" id="265072"/>
    <lineage>
        <taxon>Bacteria</taxon>
        <taxon>Pseudomonadati</taxon>
        <taxon>Pseudomonadota</taxon>
        <taxon>Betaproteobacteria</taxon>
        <taxon>Nitrosomonadales</taxon>
        <taxon>Methylophilaceae</taxon>
        <taxon>Methylobacillus</taxon>
    </lineage>
</organism>
<dbReference type="RefSeq" id="WP_011479045.1">
    <property type="nucleotide sequence ID" value="NC_007947.1"/>
</dbReference>
<dbReference type="eggNOG" id="COG3017">
    <property type="taxonomic scope" value="Bacteria"/>
</dbReference>
<evidence type="ECO:0000256" key="5">
    <source>
        <dbReference type="ARBA" id="ARBA00022448"/>
    </source>
</evidence>
<dbReference type="InterPro" id="IPR004565">
    <property type="entry name" value="OM_lipoprot_LolB"/>
</dbReference>
<evidence type="ECO:0000256" key="1">
    <source>
        <dbReference type="ARBA" id="ARBA00004459"/>
    </source>
</evidence>
<dbReference type="Pfam" id="PF03550">
    <property type="entry name" value="LolB"/>
    <property type="match status" value="1"/>
</dbReference>
<evidence type="ECO:0000256" key="3">
    <source>
        <dbReference type="ARBA" id="ARBA00011245"/>
    </source>
</evidence>
<keyword evidence="7 13" id="KW-0653">Protein transport</keyword>
<proteinExistence type="inferred from homology"/>
<dbReference type="CDD" id="cd16326">
    <property type="entry name" value="LolB"/>
    <property type="match status" value="1"/>
</dbReference>
<dbReference type="EMBL" id="CP000284">
    <property type="protein sequence ID" value="ABE48948.1"/>
    <property type="molecule type" value="Genomic_DNA"/>
</dbReference>
<keyword evidence="8 13" id="KW-0472">Membrane</keyword>
<dbReference type="SUPFAM" id="SSF89392">
    <property type="entry name" value="Prokaryotic lipoproteins and lipoprotein localization factors"/>
    <property type="match status" value="1"/>
</dbReference>
<dbReference type="GO" id="GO:0015031">
    <property type="term" value="P:protein transport"/>
    <property type="evidence" value="ECO:0007669"/>
    <property type="project" value="UniProtKB-KW"/>
</dbReference>
<dbReference type="HOGENOM" id="CLU_092816_2_1_4"/>
<evidence type="ECO:0000256" key="13">
    <source>
        <dbReference type="HAMAP-Rule" id="MF_00233"/>
    </source>
</evidence>
<evidence type="ECO:0000256" key="14">
    <source>
        <dbReference type="SAM" id="SignalP"/>
    </source>
</evidence>
<evidence type="ECO:0000256" key="12">
    <source>
        <dbReference type="ARBA" id="ARBA00023288"/>
    </source>
</evidence>
<evidence type="ECO:0000256" key="7">
    <source>
        <dbReference type="ARBA" id="ARBA00022927"/>
    </source>
</evidence>